<protein>
    <recommendedName>
        <fullName evidence="1">DUF58 domain-containing protein</fullName>
    </recommendedName>
</protein>
<gene>
    <name evidence="2" type="ORF">SAMN05216360_103378</name>
</gene>
<feature type="domain" description="DUF58" evidence="1">
    <location>
        <begin position="48"/>
        <end position="253"/>
    </location>
</feature>
<evidence type="ECO:0000313" key="2">
    <source>
        <dbReference type="EMBL" id="SDM79158.1"/>
    </source>
</evidence>
<sequence length="286" mass="31173">MTGGPPSAEIVYLPRWRPRGSRPGAHRGRDAGGLGTFRASVPFLSLPDARRIDLRATLRDPFEGVHVRRFETRVPVEIYALVDLSASMRYRGEADRMALAAELCAGLAASATRIGDGFGLIAADRAIRGDLTLLATRHRSAALTLAGKLAGASCREGSAEGMIEGAHRLLGRPKMVFVVSDFRWPADLIRRVFDALALHDTVPVLLADSAEDVGLPDWGLAELEDLEGAGRRLVFLRPSLRRRWIARERERREALATAAAASGARRPFALIDRFDAQALSRHLLTG</sequence>
<dbReference type="RefSeq" id="WP_091714485.1">
    <property type="nucleotide sequence ID" value="NZ_FNHS01000003.1"/>
</dbReference>
<dbReference type="PANTHER" id="PTHR33608">
    <property type="entry name" value="BLL2464 PROTEIN"/>
    <property type="match status" value="1"/>
</dbReference>
<evidence type="ECO:0000259" key="1">
    <source>
        <dbReference type="Pfam" id="PF01882"/>
    </source>
</evidence>
<dbReference type="InterPro" id="IPR036465">
    <property type="entry name" value="vWFA_dom_sf"/>
</dbReference>
<proteinExistence type="predicted"/>
<keyword evidence="3" id="KW-1185">Reference proteome</keyword>
<dbReference type="PANTHER" id="PTHR33608:SF6">
    <property type="entry name" value="BLL2464 PROTEIN"/>
    <property type="match status" value="1"/>
</dbReference>
<dbReference type="STRING" id="582672.SAMN05216360_103378"/>
<dbReference type="SUPFAM" id="SSF53300">
    <property type="entry name" value="vWA-like"/>
    <property type="match status" value="1"/>
</dbReference>
<dbReference type="OrthoDB" id="7779014at2"/>
<evidence type="ECO:0000313" key="3">
    <source>
        <dbReference type="Proteomes" id="UP000198704"/>
    </source>
</evidence>
<dbReference type="InterPro" id="IPR002881">
    <property type="entry name" value="DUF58"/>
</dbReference>
<reference evidence="3" key="1">
    <citation type="submission" date="2016-10" db="EMBL/GenBank/DDBJ databases">
        <authorList>
            <person name="Varghese N."/>
            <person name="Submissions S."/>
        </authorList>
    </citation>
    <scope>NUCLEOTIDE SEQUENCE [LARGE SCALE GENOMIC DNA]</scope>
    <source>
        <strain evidence="3">BL47</strain>
    </source>
</reference>
<dbReference type="Proteomes" id="UP000198704">
    <property type="component" value="Unassembled WGS sequence"/>
</dbReference>
<organism evidence="2 3">
    <name type="scientific">Methylobacterium phyllostachyos</name>
    <dbReference type="NCBI Taxonomy" id="582672"/>
    <lineage>
        <taxon>Bacteria</taxon>
        <taxon>Pseudomonadati</taxon>
        <taxon>Pseudomonadota</taxon>
        <taxon>Alphaproteobacteria</taxon>
        <taxon>Hyphomicrobiales</taxon>
        <taxon>Methylobacteriaceae</taxon>
        <taxon>Methylobacterium</taxon>
    </lineage>
</organism>
<accession>A0A1G9W3N7</accession>
<dbReference type="EMBL" id="FNHS01000003">
    <property type="protein sequence ID" value="SDM79158.1"/>
    <property type="molecule type" value="Genomic_DNA"/>
</dbReference>
<dbReference type="AlphaFoldDB" id="A0A1G9W3N7"/>
<name>A0A1G9W3N7_9HYPH</name>
<dbReference type="Pfam" id="PF01882">
    <property type="entry name" value="DUF58"/>
    <property type="match status" value="1"/>
</dbReference>